<accession>A0A2A2JE10</accession>
<feature type="binding site" description="axial binding residue" evidence="5">
    <location>
        <position position="1160"/>
    </location>
    <ligand>
        <name>heme b</name>
        <dbReference type="ChEBI" id="CHEBI:60344"/>
    </ligand>
    <ligandPart>
        <name>Fe</name>
        <dbReference type="ChEBI" id="CHEBI:18248"/>
    </ligandPart>
</feature>
<keyword evidence="5" id="KW-0479">Metal-binding</keyword>
<keyword evidence="8" id="KW-1185">Reference proteome</keyword>
<proteinExistence type="predicted"/>
<evidence type="ECO:0000256" key="3">
    <source>
        <dbReference type="ARBA" id="ARBA00022559"/>
    </source>
</evidence>
<dbReference type="Proteomes" id="UP000218231">
    <property type="component" value="Unassembled WGS sequence"/>
</dbReference>
<comment type="caution">
    <text evidence="7">The sequence shown here is derived from an EMBL/GenBank/DDBJ whole genome shotgun (WGS) entry which is preliminary data.</text>
</comment>
<keyword evidence="4 6" id="KW-0732">Signal</keyword>
<dbReference type="GO" id="GO:0005576">
    <property type="term" value="C:extracellular region"/>
    <property type="evidence" value="ECO:0007669"/>
    <property type="project" value="UniProtKB-SubCell"/>
</dbReference>
<evidence type="ECO:0000256" key="1">
    <source>
        <dbReference type="ARBA" id="ARBA00004613"/>
    </source>
</evidence>
<keyword evidence="5" id="KW-0408">Iron</keyword>
<sequence>MPRLGILVLFLCSLPRGWSASSNIPCGKAFLPCENDSLNKPVSYDENDNIIVSHRIPDGLFYVAAREGKRENEQLFDFSDPGYQYSGHPVSTSVNQYIRLHKSDKKAMDRSRAAFISLAITRRLTQLGLRERELRFGVASSQVTQAIGICPIPHTEKCFATNYRSFSGLCNNVGHPEWGASHTPFGRLLKPAYGDGVSSIRQSKNEGALPDVRSLSLVLFYNQGENHGDVTTLFAHWMQFVASDLVSIVPFQEAVTDVQSYALPCCKKSFSHPECDVIDIGGGDPDYRNRVQCIPHVRSMIAPRTDCGLGAREQVNLASSYLDGSAVYGSNQDRAKQLRTFRNGLLRTAGGVGELPYTDLDVPCQASDGRCAVSGSDQVNILPGVTAMHTVFIKHHNKIALQLKELNRHWTDEKLYDEARKIVSAQIQHVTYSEFLPVLLGRDIIKKYGLSLHASGFDADYDMGLEGTVANEFATTFPYIWWSLLPAGSMFTSFNNPNKLYESHGVQNILKELLSTLVVKPNLRTNEEEFGLDLMAIALKQGRDHGIPGYTTVRALCGLGKIHSFRDLREVFLPEIQTDKFASVYFTVEDIDLLIGLLAEKPLKGSLFGPTFTCIAARQFQRTRRGDRFWYENYFAESGFTELQLSEIRKTSLSQIICSNVDIRRLQTNVFMKEDIFENMPISCNSSVFEPINLEEWRDAEGRPTFPVIKLAVHNLKDQQKRESSNIKRNQRSFREGDPLFAYSNMMRAKPGAKQVSHISEILLETTKLLIKGESLSEDEKLPNLDIPTLQKILPEVDVSKFVNNFTALLSDDHRATLEECYPRMLPCDHTTRYRSYNGWCNNLKYPQYGNSFSPLRHLLPPVYDDGFDAPRIKAVSGKLLPNPRRISNVVCEDRNISHIKYTHMVMQFGQLLDHELTHSPVHRGPNDEILNCTRCDSQETISVHCMPIRVQSDDPFFPTHYPGGEPRCLPFARSLLGQLNLGYRSQLNQLTAYIDGSVIYGSTPCEAKTLRLFTRGLLNFTDFGHGHMMLPQGDQEKDCRSKGDNMPCFVAGDERNSHQPGLTVMHTFMVREHNRIAMHLSALNPHWNDDTVFQESRRIVVGELQHIVFSEFLPKLIGWDLLNKMDLVPKKVGYYTGYDATCDASISQPFATAAFRFGHTLIRRMFPRMNADYRNMSEPVDLAQHFGHVGPLYEQEKGGLDAMLMGLLGTPSMAFDRHITPAVRNHLFMRRGELTSGMDLVVLNILRARDHGVQPYNDLREFCGLKRAKTFSDLKSEMDQESIDALESVYESVDDIDLFPGLVSERPRKGALLGTTMSCILAEQFGRLKRCDRFYYENDNTVARFTPAQLAEIRKVSLASIFCANSKHIKTIQPHVFDIPDDLMNAQVPCADVPQVDLSHWKERKNCDMNGRPIHLGESTHMTPCVTCTCTSEGVVCNPKKVDSCEKLTHKYLLSDITKHKFILTTAAYLSELEITRHFGGAFPLDIGAVESLIGALHDLRLEFSASSAAHAANLRNGG</sequence>
<feature type="signal peptide" evidence="6">
    <location>
        <begin position="1"/>
        <end position="20"/>
    </location>
</feature>
<evidence type="ECO:0000256" key="6">
    <source>
        <dbReference type="SAM" id="SignalP"/>
    </source>
</evidence>
<dbReference type="SUPFAM" id="SSF48113">
    <property type="entry name" value="Heme-dependent peroxidases"/>
    <property type="match status" value="2"/>
</dbReference>
<protein>
    <recommendedName>
        <fullName evidence="9">Peroxidase</fullName>
    </recommendedName>
</protein>
<dbReference type="PANTHER" id="PTHR11475">
    <property type="entry name" value="OXIDASE/PEROXIDASE"/>
    <property type="match status" value="1"/>
</dbReference>
<dbReference type="GO" id="GO:0004601">
    <property type="term" value="F:peroxidase activity"/>
    <property type="evidence" value="ECO:0007669"/>
    <property type="project" value="UniProtKB-KW"/>
</dbReference>
<dbReference type="FunFam" id="1.10.640.10:FF:000003">
    <property type="entry name" value="chorion peroxidase"/>
    <property type="match status" value="1"/>
</dbReference>
<evidence type="ECO:0008006" key="9">
    <source>
        <dbReference type="Google" id="ProtNLM"/>
    </source>
</evidence>
<dbReference type="CDD" id="cd09823">
    <property type="entry name" value="peroxinectin_like"/>
    <property type="match status" value="2"/>
</dbReference>
<keyword evidence="3" id="KW-0560">Oxidoreductase</keyword>
<reference evidence="7 8" key="1">
    <citation type="journal article" date="2017" name="Curr. Biol.">
        <title>Genome architecture and evolution of a unichromosomal asexual nematode.</title>
        <authorList>
            <person name="Fradin H."/>
            <person name="Zegar C."/>
            <person name="Gutwein M."/>
            <person name="Lucas J."/>
            <person name="Kovtun M."/>
            <person name="Corcoran D."/>
            <person name="Baugh L.R."/>
            <person name="Kiontke K."/>
            <person name="Gunsalus K."/>
            <person name="Fitch D.H."/>
            <person name="Piano F."/>
        </authorList>
    </citation>
    <scope>NUCLEOTIDE SEQUENCE [LARGE SCALE GENOMIC DNA]</scope>
    <source>
        <strain evidence="7">PF1309</strain>
    </source>
</reference>
<dbReference type="GO" id="GO:0046872">
    <property type="term" value="F:metal ion binding"/>
    <property type="evidence" value="ECO:0007669"/>
    <property type="project" value="UniProtKB-KW"/>
</dbReference>
<dbReference type="Pfam" id="PF03098">
    <property type="entry name" value="An_peroxidase"/>
    <property type="match status" value="2"/>
</dbReference>
<dbReference type="GO" id="GO:0006979">
    <property type="term" value="P:response to oxidative stress"/>
    <property type="evidence" value="ECO:0007669"/>
    <property type="project" value="InterPro"/>
</dbReference>
<evidence type="ECO:0000256" key="5">
    <source>
        <dbReference type="PIRSR" id="PIRSR619791-2"/>
    </source>
</evidence>
<dbReference type="EMBL" id="LIAE01010491">
    <property type="protein sequence ID" value="PAV59943.1"/>
    <property type="molecule type" value="Genomic_DNA"/>
</dbReference>
<evidence type="ECO:0000313" key="8">
    <source>
        <dbReference type="Proteomes" id="UP000218231"/>
    </source>
</evidence>
<dbReference type="STRING" id="2018661.A0A2A2JE10"/>
<dbReference type="Gene3D" id="1.10.640.10">
    <property type="entry name" value="Haem peroxidase domain superfamily, animal type"/>
    <property type="match status" value="2"/>
</dbReference>
<keyword evidence="3" id="KW-0575">Peroxidase</keyword>
<gene>
    <name evidence="7" type="ORF">WR25_17400</name>
</gene>
<dbReference type="InterPro" id="IPR010255">
    <property type="entry name" value="Haem_peroxidase_sf"/>
</dbReference>
<dbReference type="PROSITE" id="PS50292">
    <property type="entry name" value="PEROXIDASE_3"/>
    <property type="match status" value="2"/>
</dbReference>
<dbReference type="OrthoDB" id="823504at2759"/>
<evidence type="ECO:0000256" key="4">
    <source>
        <dbReference type="ARBA" id="ARBA00022729"/>
    </source>
</evidence>
<dbReference type="PRINTS" id="PR00457">
    <property type="entry name" value="ANPEROXIDASE"/>
</dbReference>
<keyword evidence="5" id="KW-0349">Heme</keyword>
<name>A0A2A2JE10_9BILA</name>
<feature type="chain" id="PRO_5012381058" description="Peroxidase" evidence="6">
    <location>
        <begin position="21"/>
        <end position="1520"/>
    </location>
</feature>
<dbReference type="GO" id="GO:0020037">
    <property type="term" value="F:heme binding"/>
    <property type="evidence" value="ECO:0007669"/>
    <property type="project" value="InterPro"/>
</dbReference>
<keyword evidence="2" id="KW-0964">Secreted</keyword>
<dbReference type="InterPro" id="IPR037120">
    <property type="entry name" value="Haem_peroxidase_sf_animal"/>
</dbReference>
<evidence type="ECO:0000256" key="2">
    <source>
        <dbReference type="ARBA" id="ARBA00022525"/>
    </source>
</evidence>
<comment type="subcellular location">
    <subcellularLocation>
        <location evidence="1">Secreted</location>
    </subcellularLocation>
</comment>
<dbReference type="FunFam" id="1.10.640.10:FF:000006">
    <property type="entry name" value="Double oxidase: two peroxidase domains"/>
    <property type="match status" value="1"/>
</dbReference>
<dbReference type="InterPro" id="IPR019791">
    <property type="entry name" value="Haem_peroxidase_animal"/>
</dbReference>
<dbReference type="PANTHER" id="PTHR11475:SF133">
    <property type="entry name" value="PEROXIDASE"/>
    <property type="match status" value="1"/>
</dbReference>
<organism evidence="7 8">
    <name type="scientific">Diploscapter pachys</name>
    <dbReference type="NCBI Taxonomy" id="2018661"/>
    <lineage>
        <taxon>Eukaryota</taxon>
        <taxon>Metazoa</taxon>
        <taxon>Ecdysozoa</taxon>
        <taxon>Nematoda</taxon>
        <taxon>Chromadorea</taxon>
        <taxon>Rhabditida</taxon>
        <taxon>Rhabditina</taxon>
        <taxon>Rhabditomorpha</taxon>
        <taxon>Rhabditoidea</taxon>
        <taxon>Rhabditidae</taxon>
        <taxon>Diploscapter</taxon>
    </lineage>
</organism>
<evidence type="ECO:0000313" key="7">
    <source>
        <dbReference type="EMBL" id="PAV59943.1"/>
    </source>
</evidence>